<evidence type="ECO:0000313" key="2">
    <source>
        <dbReference type="Proteomes" id="UP001229421"/>
    </source>
</evidence>
<name>A0AAD8KHP8_TARER</name>
<evidence type="ECO:0000313" key="1">
    <source>
        <dbReference type="EMBL" id="KAK1423110.1"/>
    </source>
</evidence>
<sequence length="210" mass="23856">MGNYTSSCNCNCTLIISPRTKNNNNNKSTKVIFPSGDIRQYHDPVNAAEIMFECPNFFLVNSVSLYINKRFSPLSADEELDPGNVYVMFPMRRKNSMVTPADVWMAVNGVEKRMDWKICSESKECGDVKQPLLDGIAELPEPEFSYRLVVCRSRKPLLDTIAEETVMGSSLEERGFTQKRLKVPAVVFPRGAHLHSHKDCVFLTICREVR</sequence>
<accession>A0AAD8KHP8</accession>
<dbReference type="PANTHER" id="PTHR33052">
    <property type="entry name" value="DUF4228 DOMAIN PROTEIN-RELATED"/>
    <property type="match status" value="1"/>
</dbReference>
<protein>
    <submittedName>
        <fullName evidence="1">Uncharacterized protein</fullName>
    </submittedName>
</protein>
<dbReference type="Pfam" id="PF14009">
    <property type="entry name" value="PADRE"/>
    <property type="match status" value="1"/>
</dbReference>
<gene>
    <name evidence="1" type="ORF">QVD17_18405</name>
</gene>
<reference evidence="1" key="1">
    <citation type="journal article" date="2023" name="bioRxiv">
        <title>Improved chromosome-level genome assembly for marigold (Tagetes erecta).</title>
        <authorList>
            <person name="Jiang F."/>
            <person name="Yuan L."/>
            <person name="Wang S."/>
            <person name="Wang H."/>
            <person name="Xu D."/>
            <person name="Wang A."/>
            <person name="Fan W."/>
        </authorList>
    </citation>
    <scope>NUCLEOTIDE SEQUENCE</scope>
    <source>
        <strain evidence="1">WSJ</strain>
        <tissue evidence="1">Leaf</tissue>
    </source>
</reference>
<organism evidence="1 2">
    <name type="scientific">Tagetes erecta</name>
    <name type="common">African marigold</name>
    <dbReference type="NCBI Taxonomy" id="13708"/>
    <lineage>
        <taxon>Eukaryota</taxon>
        <taxon>Viridiplantae</taxon>
        <taxon>Streptophyta</taxon>
        <taxon>Embryophyta</taxon>
        <taxon>Tracheophyta</taxon>
        <taxon>Spermatophyta</taxon>
        <taxon>Magnoliopsida</taxon>
        <taxon>eudicotyledons</taxon>
        <taxon>Gunneridae</taxon>
        <taxon>Pentapetalae</taxon>
        <taxon>asterids</taxon>
        <taxon>campanulids</taxon>
        <taxon>Asterales</taxon>
        <taxon>Asteraceae</taxon>
        <taxon>Asteroideae</taxon>
        <taxon>Heliantheae alliance</taxon>
        <taxon>Tageteae</taxon>
        <taxon>Tagetes</taxon>
    </lineage>
</organism>
<dbReference type="EMBL" id="JAUHHV010000005">
    <property type="protein sequence ID" value="KAK1423110.1"/>
    <property type="molecule type" value="Genomic_DNA"/>
</dbReference>
<proteinExistence type="predicted"/>
<comment type="caution">
    <text evidence="1">The sequence shown here is derived from an EMBL/GenBank/DDBJ whole genome shotgun (WGS) entry which is preliminary data.</text>
</comment>
<dbReference type="InterPro" id="IPR025322">
    <property type="entry name" value="PADRE_dom"/>
</dbReference>
<dbReference type="AlphaFoldDB" id="A0AAD8KHP8"/>
<dbReference type="Proteomes" id="UP001229421">
    <property type="component" value="Unassembled WGS sequence"/>
</dbReference>
<keyword evidence="2" id="KW-1185">Reference proteome</keyword>